<accession>A0A1I7Y8W5</accession>
<dbReference type="Proteomes" id="UP000095287">
    <property type="component" value="Unplaced"/>
</dbReference>
<evidence type="ECO:0000313" key="3">
    <source>
        <dbReference type="WBParaSite" id="L893_g13832.t1"/>
    </source>
</evidence>
<protein>
    <submittedName>
        <fullName evidence="3">OCRE domain-containing protein</fullName>
    </submittedName>
</protein>
<evidence type="ECO:0000256" key="1">
    <source>
        <dbReference type="SAM" id="MobiDB-lite"/>
    </source>
</evidence>
<feature type="region of interest" description="Disordered" evidence="1">
    <location>
        <begin position="256"/>
        <end position="302"/>
    </location>
</feature>
<organism evidence="2 3">
    <name type="scientific">Steinernema glaseri</name>
    <dbReference type="NCBI Taxonomy" id="37863"/>
    <lineage>
        <taxon>Eukaryota</taxon>
        <taxon>Metazoa</taxon>
        <taxon>Ecdysozoa</taxon>
        <taxon>Nematoda</taxon>
        <taxon>Chromadorea</taxon>
        <taxon>Rhabditida</taxon>
        <taxon>Tylenchina</taxon>
        <taxon>Panagrolaimomorpha</taxon>
        <taxon>Strongyloidoidea</taxon>
        <taxon>Steinernematidae</taxon>
        <taxon>Steinernema</taxon>
    </lineage>
</organism>
<proteinExistence type="predicted"/>
<reference evidence="3" key="1">
    <citation type="submission" date="2016-11" db="UniProtKB">
        <authorList>
            <consortium name="WormBaseParasite"/>
        </authorList>
    </citation>
    <scope>IDENTIFICATION</scope>
</reference>
<evidence type="ECO:0000313" key="2">
    <source>
        <dbReference type="Proteomes" id="UP000095287"/>
    </source>
</evidence>
<sequence length="302" mass="34164">MKISFVDWHEHSLAAPFEDGLDGTYLSNNDGMEAVHGPGFIYTETGHPIVTYTYDEHGGYYDEYGNYTDAAGHLHPPNQVYYAEPPHGHTSGCPHQQHVGGYPTQGLVGAMDQLRVSEEESAEHLTPEQVQQITSSAQFGRLPAGAYIPSHQQFGRLPKGAYIPSHEQSQSKVKKLTREEKNRIAEQYADELNKLGPNTRRLREEELGLKKVRKPRILQYSNQTYISTPAGDNYVYPYFLRKRYPGYVRDIEEIEGSYDPELQETNPPKPLHERDPNLKYPKPYVGLHPKEKKRGGPSGSGK</sequence>
<dbReference type="WBParaSite" id="L893_g13832.t1">
    <property type="protein sequence ID" value="L893_g13832.t1"/>
    <property type="gene ID" value="L893_g13832"/>
</dbReference>
<keyword evidence="2" id="KW-1185">Reference proteome</keyword>
<name>A0A1I7Y8W5_9BILA</name>
<dbReference type="AlphaFoldDB" id="A0A1I7Y8W5"/>